<dbReference type="CDD" id="cd06261">
    <property type="entry name" value="TM_PBP2"/>
    <property type="match status" value="1"/>
</dbReference>
<dbReference type="PROSITE" id="PS51257">
    <property type="entry name" value="PROKAR_LIPOPROTEIN"/>
    <property type="match status" value="1"/>
</dbReference>
<keyword evidence="11" id="KW-1185">Reference proteome</keyword>
<reference evidence="10 11" key="1">
    <citation type="submission" date="2016-10" db="EMBL/GenBank/DDBJ databases">
        <authorList>
            <person name="de Groot N.N."/>
        </authorList>
    </citation>
    <scope>NUCLEOTIDE SEQUENCE [LARGE SCALE GENOMIC DNA]</scope>
    <source>
        <strain evidence="10 11">DSM 26656</strain>
    </source>
</reference>
<comment type="subcellular location">
    <subcellularLocation>
        <location evidence="1">Cell inner membrane</location>
        <topology evidence="1">Multi-pass membrane protein</topology>
    </subcellularLocation>
    <subcellularLocation>
        <location evidence="8">Cell membrane</location>
        <topology evidence="8">Multi-pass membrane protein</topology>
    </subcellularLocation>
</comment>
<dbReference type="AlphaFoldDB" id="A0A1H6CSH5"/>
<evidence type="ECO:0000259" key="9">
    <source>
        <dbReference type="PROSITE" id="PS50928"/>
    </source>
</evidence>
<evidence type="ECO:0000256" key="1">
    <source>
        <dbReference type="ARBA" id="ARBA00004429"/>
    </source>
</evidence>
<evidence type="ECO:0000256" key="7">
    <source>
        <dbReference type="ARBA" id="ARBA00023136"/>
    </source>
</evidence>
<keyword evidence="3 8" id="KW-0813">Transport</keyword>
<dbReference type="InterPro" id="IPR035906">
    <property type="entry name" value="MetI-like_sf"/>
</dbReference>
<evidence type="ECO:0000313" key="11">
    <source>
        <dbReference type="Proteomes" id="UP000236743"/>
    </source>
</evidence>
<evidence type="ECO:0000256" key="8">
    <source>
        <dbReference type="RuleBase" id="RU363032"/>
    </source>
</evidence>
<dbReference type="InterPro" id="IPR010065">
    <property type="entry name" value="AA_ABC_transptr_permease_3TM"/>
</dbReference>
<dbReference type="Pfam" id="PF00528">
    <property type="entry name" value="BPD_transp_1"/>
    <property type="match status" value="1"/>
</dbReference>
<protein>
    <submittedName>
        <fullName evidence="10">Amino acid ABC transporter membrane protein 1, PAAT family</fullName>
    </submittedName>
</protein>
<dbReference type="RefSeq" id="WP_103874929.1">
    <property type="nucleotide sequence ID" value="NZ_FNUY01000012.1"/>
</dbReference>
<keyword evidence="6 8" id="KW-1133">Transmembrane helix</keyword>
<evidence type="ECO:0000256" key="3">
    <source>
        <dbReference type="ARBA" id="ARBA00022448"/>
    </source>
</evidence>
<feature type="transmembrane region" description="Helical" evidence="8">
    <location>
        <begin position="90"/>
        <end position="109"/>
    </location>
</feature>
<feature type="transmembrane region" description="Helical" evidence="8">
    <location>
        <begin position="190"/>
        <end position="213"/>
    </location>
</feature>
<dbReference type="EMBL" id="FNUY01000012">
    <property type="protein sequence ID" value="SEG75941.1"/>
    <property type="molecule type" value="Genomic_DNA"/>
</dbReference>
<sequence>MKYGLQFRDVFAAWESILDGVWITLFLSACAMLGGLVIGVACAAGRVYGPPLIRRLVVAYVEIIRNTPLLVQLFLIFFGLPSFGVRLDGLTAAIIALVINLGAYTTEIVRAGLEAVPKAQIEAGHSLGLSGLQVFRYIVMYPSLKAMFPALASQFVLLMLATSVVSQISVEDLFHAASIVQSRTFRDFEVYTVIGVLYLGLAFAFRGLFAVIYRVAFVQR</sequence>
<dbReference type="PANTHER" id="PTHR30614">
    <property type="entry name" value="MEMBRANE COMPONENT OF AMINO ACID ABC TRANSPORTER"/>
    <property type="match status" value="1"/>
</dbReference>
<accession>A0A1H6CSH5</accession>
<dbReference type="PANTHER" id="PTHR30614:SF35">
    <property type="entry name" value="ABC TRANSPORTER PERMEASE PROTEIN"/>
    <property type="match status" value="1"/>
</dbReference>
<evidence type="ECO:0000256" key="2">
    <source>
        <dbReference type="ARBA" id="ARBA00010072"/>
    </source>
</evidence>
<dbReference type="SUPFAM" id="SSF161098">
    <property type="entry name" value="MetI-like"/>
    <property type="match status" value="1"/>
</dbReference>
<dbReference type="InterPro" id="IPR000515">
    <property type="entry name" value="MetI-like"/>
</dbReference>
<evidence type="ECO:0000256" key="5">
    <source>
        <dbReference type="ARBA" id="ARBA00022692"/>
    </source>
</evidence>
<name>A0A1H6CSH5_9HYPH</name>
<evidence type="ECO:0000256" key="4">
    <source>
        <dbReference type="ARBA" id="ARBA00022475"/>
    </source>
</evidence>
<feature type="domain" description="ABC transmembrane type-1" evidence="9">
    <location>
        <begin position="21"/>
        <end position="209"/>
    </location>
</feature>
<dbReference type="InterPro" id="IPR043429">
    <property type="entry name" value="ArtM/GltK/GlnP/TcyL/YhdX-like"/>
</dbReference>
<organism evidence="10 11">
    <name type="scientific">Bosea lathyri</name>
    <dbReference type="NCBI Taxonomy" id="1036778"/>
    <lineage>
        <taxon>Bacteria</taxon>
        <taxon>Pseudomonadati</taxon>
        <taxon>Pseudomonadota</taxon>
        <taxon>Alphaproteobacteria</taxon>
        <taxon>Hyphomicrobiales</taxon>
        <taxon>Boseaceae</taxon>
        <taxon>Bosea</taxon>
    </lineage>
</organism>
<dbReference type="NCBIfam" id="TIGR01726">
    <property type="entry name" value="HEQRo_perm_3TM"/>
    <property type="match status" value="1"/>
</dbReference>
<feature type="transmembrane region" description="Helical" evidence="8">
    <location>
        <begin position="20"/>
        <end position="44"/>
    </location>
</feature>
<dbReference type="Gene3D" id="1.10.3720.10">
    <property type="entry name" value="MetI-like"/>
    <property type="match status" value="1"/>
</dbReference>
<proteinExistence type="inferred from homology"/>
<keyword evidence="7 8" id="KW-0472">Membrane</keyword>
<dbReference type="GO" id="GO:0043190">
    <property type="term" value="C:ATP-binding cassette (ABC) transporter complex"/>
    <property type="evidence" value="ECO:0007669"/>
    <property type="project" value="InterPro"/>
</dbReference>
<feature type="transmembrane region" description="Helical" evidence="8">
    <location>
        <begin position="146"/>
        <end position="170"/>
    </location>
</feature>
<dbReference type="GO" id="GO:0006865">
    <property type="term" value="P:amino acid transport"/>
    <property type="evidence" value="ECO:0007669"/>
    <property type="project" value="TreeGrafter"/>
</dbReference>
<comment type="similarity">
    <text evidence="2">Belongs to the binding-protein-dependent transport system permease family. HisMQ subfamily.</text>
</comment>
<dbReference type="PROSITE" id="PS50928">
    <property type="entry name" value="ABC_TM1"/>
    <property type="match status" value="1"/>
</dbReference>
<keyword evidence="4" id="KW-1003">Cell membrane</keyword>
<gene>
    <name evidence="10" type="ORF">SAMN04488115_11254</name>
</gene>
<evidence type="ECO:0000313" key="10">
    <source>
        <dbReference type="EMBL" id="SEG75941.1"/>
    </source>
</evidence>
<dbReference type="GO" id="GO:0022857">
    <property type="term" value="F:transmembrane transporter activity"/>
    <property type="evidence" value="ECO:0007669"/>
    <property type="project" value="InterPro"/>
</dbReference>
<dbReference type="OrthoDB" id="7341446at2"/>
<dbReference type="Proteomes" id="UP000236743">
    <property type="component" value="Unassembled WGS sequence"/>
</dbReference>
<evidence type="ECO:0000256" key="6">
    <source>
        <dbReference type="ARBA" id="ARBA00022989"/>
    </source>
</evidence>
<feature type="transmembrane region" description="Helical" evidence="8">
    <location>
        <begin position="56"/>
        <end position="78"/>
    </location>
</feature>
<keyword evidence="5 8" id="KW-0812">Transmembrane</keyword>